<keyword evidence="6 10" id="KW-1133">Transmembrane helix</keyword>
<dbReference type="EC" id="2.3.1.199" evidence="10"/>
<dbReference type="GO" id="GO:0005789">
    <property type="term" value="C:endoplasmic reticulum membrane"/>
    <property type="evidence" value="ECO:0007669"/>
    <property type="project" value="TreeGrafter"/>
</dbReference>
<feature type="transmembrane region" description="Helical" evidence="10">
    <location>
        <begin position="110"/>
        <end position="130"/>
    </location>
</feature>
<dbReference type="Pfam" id="PF01151">
    <property type="entry name" value="ELO"/>
    <property type="match status" value="1"/>
</dbReference>
<keyword evidence="2 10" id="KW-0444">Lipid biosynthesis</keyword>
<evidence type="ECO:0000256" key="4">
    <source>
        <dbReference type="ARBA" id="ARBA00022692"/>
    </source>
</evidence>
<comment type="catalytic activity">
    <reaction evidence="10">
        <text>a very-long-chain acyl-CoA + malonyl-CoA + H(+) = a very-long-chain 3-oxoacyl-CoA + CO2 + CoA</text>
        <dbReference type="Rhea" id="RHEA:32727"/>
        <dbReference type="ChEBI" id="CHEBI:15378"/>
        <dbReference type="ChEBI" id="CHEBI:16526"/>
        <dbReference type="ChEBI" id="CHEBI:57287"/>
        <dbReference type="ChEBI" id="CHEBI:57384"/>
        <dbReference type="ChEBI" id="CHEBI:90725"/>
        <dbReference type="ChEBI" id="CHEBI:90736"/>
        <dbReference type="EC" id="2.3.1.199"/>
    </reaction>
</comment>
<evidence type="ECO:0000256" key="7">
    <source>
        <dbReference type="ARBA" id="ARBA00023098"/>
    </source>
</evidence>
<dbReference type="GO" id="GO:0019367">
    <property type="term" value="P:fatty acid elongation, saturated fatty acid"/>
    <property type="evidence" value="ECO:0007669"/>
    <property type="project" value="TreeGrafter"/>
</dbReference>
<keyword evidence="4 10" id="KW-0812">Transmembrane</keyword>
<keyword evidence="12" id="KW-1185">Reference proteome</keyword>
<keyword evidence="5 10" id="KW-0276">Fatty acid metabolism</keyword>
<evidence type="ECO:0000256" key="1">
    <source>
        <dbReference type="ARBA" id="ARBA00004141"/>
    </source>
</evidence>
<gene>
    <name evidence="11" type="ORF">HNY73_006956</name>
</gene>
<evidence type="ECO:0000256" key="5">
    <source>
        <dbReference type="ARBA" id="ARBA00022832"/>
    </source>
</evidence>
<feature type="transmembrane region" description="Helical" evidence="10">
    <location>
        <begin position="172"/>
        <end position="191"/>
    </location>
</feature>
<dbReference type="Proteomes" id="UP000807504">
    <property type="component" value="Unassembled WGS sequence"/>
</dbReference>
<keyword evidence="8 10" id="KW-0472">Membrane</keyword>
<feature type="transmembrane region" description="Helical" evidence="10">
    <location>
        <begin position="28"/>
        <end position="45"/>
    </location>
</feature>
<comment type="subcellular location">
    <subcellularLocation>
        <location evidence="1">Membrane</location>
        <topology evidence="1">Multi-pass membrane protein</topology>
    </subcellularLocation>
</comment>
<feature type="transmembrane region" description="Helical" evidence="10">
    <location>
        <begin position="57"/>
        <end position="77"/>
    </location>
</feature>
<evidence type="ECO:0000256" key="3">
    <source>
        <dbReference type="ARBA" id="ARBA00022679"/>
    </source>
</evidence>
<organism evidence="11 12">
    <name type="scientific">Argiope bruennichi</name>
    <name type="common">Wasp spider</name>
    <name type="synonym">Aranea bruennichi</name>
    <dbReference type="NCBI Taxonomy" id="94029"/>
    <lineage>
        <taxon>Eukaryota</taxon>
        <taxon>Metazoa</taxon>
        <taxon>Ecdysozoa</taxon>
        <taxon>Arthropoda</taxon>
        <taxon>Chelicerata</taxon>
        <taxon>Arachnida</taxon>
        <taxon>Araneae</taxon>
        <taxon>Araneomorphae</taxon>
        <taxon>Entelegynae</taxon>
        <taxon>Araneoidea</taxon>
        <taxon>Araneidae</taxon>
        <taxon>Argiope</taxon>
    </lineage>
</organism>
<evidence type="ECO:0000313" key="12">
    <source>
        <dbReference type="Proteomes" id="UP000807504"/>
    </source>
</evidence>
<dbReference type="GO" id="GO:0034625">
    <property type="term" value="P:fatty acid elongation, monounsaturated fatty acid"/>
    <property type="evidence" value="ECO:0007669"/>
    <property type="project" value="TreeGrafter"/>
</dbReference>
<dbReference type="GO" id="GO:0030148">
    <property type="term" value="P:sphingolipid biosynthetic process"/>
    <property type="evidence" value="ECO:0007669"/>
    <property type="project" value="TreeGrafter"/>
</dbReference>
<evidence type="ECO:0000256" key="10">
    <source>
        <dbReference type="RuleBase" id="RU361115"/>
    </source>
</evidence>
<accession>A0A8T0FF58</accession>
<dbReference type="PANTHER" id="PTHR11157:SF126">
    <property type="entry name" value="ELONGATION OF VERY LONG CHAIN FATTY ACIDS PROTEIN"/>
    <property type="match status" value="1"/>
</dbReference>
<keyword evidence="9 10" id="KW-0275">Fatty acid biosynthesis</keyword>
<reference evidence="11" key="2">
    <citation type="submission" date="2020-06" db="EMBL/GenBank/DDBJ databases">
        <authorList>
            <person name="Sheffer M."/>
        </authorList>
    </citation>
    <scope>NUCLEOTIDE SEQUENCE</scope>
</reference>
<dbReference type="EMBL" id="JABXBU010000012">
    <property type="protein sequence ID" value="KAF8788972.1"/>
    <property type="molecule type" value="Genomic_DNA"/>
</dbReference>
<dbReference type="GO" id="GO:0009922">
    <property type="term" value="F:fatty acid elongase activity"/>
    <property type="evidence" value="ECO:0007669"/>
    <property type="project" value="UniProtKB-EC"/>
</dbReference>
<dbReference type="AlphaFoldDB" id="A0A8T0FF58"/>
<protein>
    <recommendedName>
        <fullName evidence="10">Elongation of very long chain fatty acids protein</fullName>
        <ecNumber evidence="10">2.3.1.199</ecNumber>
    </recommendedName>
    <alternativeName>
        <fullName evidence="10">Very-long-chain 3-oxoacyl-CoA synthase</fullName>
    </alternativeName>
</protein>
<evidence type="ECO:0000256" key="2">
    <source>
        <dbReference type="ARBA" id="ARBA00022516"/>
    </source>
</evidence>
<feature type="transmembrane region" description="Helical" evidence="10">
    <location>
        <begin position="236"/>
        <end position="259"/>
    </location>
</feature>
<sequence>MMKKYNDKYYARYGDPRTANWLLMDNQMYPFLIAALYLVTTKLIVPMVMRKRNPIELRWLSVAYNIGMCLVNAWVLYELGNLTVLNPKFDWFCQPIDWSNSPEAMRVAEVGWIFLLTTILECITTILIILRKKESYSSAVHTFVRTQALIVAWYGLKFAPGGYNSLYCLLNVLIYAVLHFHHAAVISMPFFKHWHWETVTLALIYVLQFSIYLVYYSQLYFFPPRNCKPSFFVLRLNMGISLLFFVFGKDFFVSVFNFISGKKKSTEKQKKKY</sequence>
<name>A0A8T0FF58_ARGBR</name>
<keyword evidence="7 10" id="KW-0443">Lipid metabolism</keyword>
<keyword evidence="3 10" id="KW-0808">Transferase</keyword>
<comment type="caution">
    <text evidence="11">The sequence shown here is derived from an EMBL/GenBank/DDBJ whole genome shotgun (WGS) entry which is preliminary data.</text>
</comment>
<evidence type="ECO:0000256" key="9">
    <source>
        <dbReference type="ARBA" id="ARBA00023160"/>
    </source>
</evidence>
<proteinExistence type="inferred from homology"/>
<evidence type="ECO:0000313" key="11">
    <source>
        <dbReference type="EMBL" id="KAF8788972.1"/>
    </source>
</evidence>
<evidence type="ECO:0000256" key="6">
    <source>
        <dbReference type="ARBA" id="ARBA00022989"/>
    </source>
</evidence>
<feature type="transmembrane region" description="Helical" evidence="10">
    <location>
        <begin position="142"/>
        <end position="160"/>
    </location>
</feature>
<dbReference type="GO" id="GO:0042761">
    <property type="term" value="P:very long-chain fatty acid biosynthetic process"/>
    <property type="evidence" value="ECO:0007669"/>
    <property type="project" value="TreeGrafter"/>
</dbReference>
<feature type="transmembrane region" description="Helical" evidence="10">
    <location>
        <begin position="198"/>
        <end position="216"/>
    </location>
</feature>
<comment type="similarity">
    <text evidence="10">Belongs to the ELO family.</text>
</comment>
<dbReference type="InterPro" id="IPR002076">
    <property type="entry name" value="ELO_fam"/>
</dbReference>
<evidence type="ECO:0000256" key="8">
    <source>
        <dbReference type="ARBA" id="ARBA00023136"/>
    </source>
</evidence>
<dbReference type="PANTHER" id="PTHR11157">
    <property type="entry name" value="FATTY ACID ACYL TRANSFERASE-RELATED"/>
    <property type="match status" value="1"/>
</dbReference>
<dbReference type="GO" id="GO:0034626">
    <property type="term" value="P:fatty acid elongation, polyunsaturated fatty acid"/>
    <property type="evidence" value="ECO:0007669"/>
    <property type="project" value="TreeGrafter"/>
</dbReference>
<reference evidence="11" key="1">
    <citation type="journal article" date="2020" name="bioRxiv">
        <title>Chromosome-level reference genome of the European wasp spider Argiope bruennichi: a resource for studies on range expansion and evolutionary adaptation.</title>
        <authorList>
            <person name="Sheffer M.M."/>
            <person name="Hoppe A."/>
            <person name="Krehenwinkel H."/>
            <person name="Uhl G."/>
            <person name="Kuss A.W."/>
            <person name="Jensen L."/>
            <person name="Jensen C."/>
            <person name="Gillespie R.G."/>
            <person name="Hoff K.J."/>
            <person name="Prost S."/>
        </authorList>
    </citation>
    <scope>NUCLEOTIDE SEQUENCE</scope>
</reference>